<reference evidence="2" key="1">
    <citation type="submission" date="2021-01" db="EMBL/GenBank/DDBJ databases">
        <authorList>
            <consortium name="Genoscope - CEA"/>
            <person name="William W."/>
        </authorList>
    </citation>
    <scope>NUCLEOTIDE SEQUENCE</scope>
</reference>
<dbReference type="OrthoDB" id="301494at2759"/>
<organism evidence="2 3">
    <name type="scientific">Paramecium sonneborni</name>
    <dbReference type="NCBI Taxonomy" id="65129"/>
    <lineage>
        <taxon>Eukaryota</taxon>
        <taxon>Sar</taxon>
        <taxon>Alveolata</taxon>
        <taxon>Ciliophora</taxon>
        <taxon>Intramacronucleata</taxon>
        <taxon>Oligohymenophorea</taxon>
        <taxon>Peniculida</taxon>
        <taxon>Parameciidae</taxon>
        <taxon>Paramecium</taxon>
    </lineage>
</organism>
<dbReference type="Proteomes" id="UP000692954">
    <property type="component" value="Unassembled WGS sequence"/>
</dbReference>
<name>A0A8S1R5I0_9CILI</name>
<accession>A0A8S1R5I0</accession>
<dbReference type="AlphaFoldDB" id="A0A8S1R5I0"/>
<evidence type="ECO:0000259" key="1">
    <source>
        <dbReference type="PROSITE" id="PS50191"/>
    </source>
</evidence>
<gene>
    <name evidence="2" type="ORF">PSON_ATCC_30995.1.T1410062</name>
</gene>
<dbReference type="PANTHER" id="PTHR46818">
    <property type="entry name" value="DOMAIN-CONTAINING PROTEIN, PUTATIVE-RELATED"/>
    <property type="match status" value="1"/>
</dbReference>
<dbReference type="PANTHER" id="PTHR46818:SF1">
    <property type="entry name" value="CHROMOSOME UNDETERMINED SCAFFOLD_125, WHOLE GENOME SHOTGUN SEQUENCE"/>
    <property type="match status" value="1"/>
</dbReference>
<dbReference type="EMBL" id="CAJJDN010000141">
    <property type="protein sequence ID" value="CAD8122899.1"/>
    <property type="molecule type" value="Genomic_DNA"/>
</dbReference>
<dbReference type="InterPro" id="IPR001251">
    <property type="entry name" value="CRAL-TRIO_dom"/>
</dbReference>
<feature type="domain" description="CRAL-TRIO" evidence="1">
    <location>
        <begin position="116"/>
        <end position="276"/>
    </location>
</feature>
<keyword evidence="3" id="KW-1185">Reference proteome</keyword>
<evidence type="ECO:0000313" key="3">
    <source>
        <dbReference type="Proteomes" id="UP000692954"/>
    </source>
</evidence>
<comment type="caution">
    <text evidence="2">The sequence shown here is derived from an EMBL/GenBank/DDBJ whole genome shotgun (WGS) entry which is preliminary data.</text>
</comment>
<proteinExistence type="predicted"/>
<dbReference type="PROSITE" id="PS50191">
    <property type="entry name" value="CRAL_TRIO"/>
    <property type="match status" value="1"/>
</dbReference>
<dbReference type="CDD" id="cd00170">
    <property type="entry name" value="SEC14"/>
    <property type="match status" value="1"/>
</dbReference>
<dbReference type="Pfam" id="PF00650">
    <property type="entry name" value="CRAL_TRIO"/>
    <property type="match status" value="1"/>
</dbReference>
<protein>
    <recommendedName>
        <fullName evidence="1">CRAL-TRIO domain-containing protein</fullName>
    </recommendedName>
</protein>
<evidence type="ECO:0000313" key="2">
    <source>
        <dbReference type="EMBL" id="CAD8122899.1"/>
    </source>
</evidence>
<sequence>MNKIYKQYNLESLRLQQSQLDQIKLERTDLKRGTGKNAIRKLFGIDESTNHEYDLYEKQQLDAFKKYLEEDNELLSDEISLRFLYANQFVFQQTVEHMQNHYSWIKNSDNFKWTLNTEEIIKQGAIYISGRGQGFKPIIVVNADKLDISTYPIEDMQRAISIIFMVVKDYMLVSGKVESWFVIVEAKNTTANKIPFNQLNQIFESLKINFPCYLERVFILQPQTSIQITWQIVEQFIPYNSRHKVEFIDNDYSLLFNYIRPKQLEQRHGGRAPNVYDYWPPHIDDFSEMDFLQKQKLESQKIKEQISVLQKVMPFTSTINSEVSNLLRKQYKPKTKIYQEETFLETSNYFLNKSVAKTLFLNGPKKEQVLSYESEQQLPSQQRQKPQELNASYEKDQGNINNKDQQGMAFPPQQQQQLIVPLQSRFVGSKTKLNETQGSILNAASQNPLFQSRFVGLKTQHLVANKDVSIVINKEEQGSNYLQLI</sequence>